<dbReference type="PROSITE" id="PS00130">
    <property type="entry name" value="U_DNA_GLYCOSYLASE"/>
    <property type="match status" value="1"/>
</dbReference>
<dbReference type="EMBL" id="JAIPME010000002">
    <property type="protein sequence ID" value="MBZ2387393.1"/>
    <property type="molecule type" value="Genomic_DNA"/>
</dbReference>
<dbReference type="PANTHER" id="PTHR11264">
    <property type="entry name" value="URACIL-DNA GLYCOSYLASE"/>
    <property type="match status" value="1"/>
</dbReference>
<comment type="function">
    <text evidence="2 9 11">Excises uracil residues from the DNA which can arise as a result of misincorporation of dUMP residues by DNA polymerase or due to deamination of cytosine.</text>
</comment>
<keyword evidence="6 9" id="KW-0227">DNA damage</keyword>
<dbReference type="SMART" id="SM00987">
    <property type="entry name" value="UreE_C"/>
    <property type="match status" value="1"/>
</dbReference>
<comment type="catalytic activity">
    <reaction evidence="1 9 11">
        <text>Hydrolyzes single-stranded DNA or mismatched double-stranded DNA and polynucleotides, releasing free uracil.</text>
        <dbReference type="EC" id="3.2.2.27"/>
    </reaction>
</comment>
<evidence type="ECO:0000256" key="6">
    <source>
        <dbReference type="ARBA" id="ARBA00022763"/>
    </source>
</evidence>
<dbReference type="Pfam" id="PF03167">
    <property type="entry name" value="UDG"/>
    <property type="match status" value="1"/>
</dbReference>
<gene>
    <name evidence="9" type="primary">ung</name>
    <name evidence="13" type="ORF">K8P03_08870</name>
</gene>
<proteinExistence type="inferred from homology"/>
<comment type="similarity">
    <text evidence="3 9 11">Belongs to the uracil-DNA glycosylase (UDG) superfamily. UNG family.</text>
</comment>
<dbReference type="EC" id="3.2.2.27" evidence="4 9"/>
<dbReference type="RefSeq" id="WP_223420337.1">
    <property type="nucleotide sequence ID" value="NZ_JAIPME010000002.1"/>
</dbReference>
<sequence length="223" mass="25864">MRINNDWDLILKDEFEKEYFKKIESFLDKAYYEKNIYPPREEIFKALELSSYKDTKVVILGQDPYYNYGQAQGLSFSVNEGAKLPPSLRNIYKEMETDLGIKPTSNGSLISWAKQGVLLLNASLTVEEKKPNSHKSIGWQIFTDKIISLLNERKDPLVFILWGNFARSKKSLITNQRHLIIESAHPSPLSARHGFFGSKPFSKTNEFLKKNNIKEIDWKIENQ</sequence>
<dbReference type="InterPro" id="IPR018085">
    <property type="entry name" value="Ura-DNA_Glyclase_AS"/>
</dbReference>
<keyword evidence="8 9" id="KW-0234">DNA repair</keyword>
<dbReference type="Proteomes" id="UP000734271">
    <property type="component" value="Unassembled WGS sequence"/>
</dbReference>
<evidence type="ECO:0000313" key="13">
    <source>
        <dbReference type="EMBL" id="MBZ2387393.1"/>
    </source>
</evidence>
<evidence type="ECO:0000256" key="8">
    <source>
        <dbReference type="ARBA" id="ARBA00023204"/>
    </source>
</evidence>
<protein>
    <recommendedName>
        <fullName evidence="5 9">Uracil-DNA glycosylase</fullName>
        <shortName evidence="9">UDG</shortName>
        <ecNumber evidence="4 9">3.2.2.27</ecNumber>
    </recommendedName>
</protein>
<organism evidence="13 14">
    <name type="scientific">Anaerococcus murdochii</name>
    <dbReference type="NCBI Taxonomy" id="411577"/>
    <lineage>
        <taxon>Bacteria</taxon>
        <taxon>Bacillati</taxon>
        <taxon>Bacillota</taxon>
        <taxon>Tissierellia</taxon>
        <taxon>Tissierellales</taxon>
        <taxon>Peptoniphilaceae</taxon>
        <taxon>Anaerococcus</taxon>
    </lineage>
</organism>
<evidence type="ECO:0000256" key="7">
    <source>
        <dbReference type="ARBA" id="ARBA00022801"/>
    </source>
</evidence>
<evidence type="ECO:0000256" key="9">
    <source>
        <dbReference type="HAMAP-Rule" id="MF_00148"/>
    </source>
</evidence>
<dbReference type="NCBIfam" id="TIGR00628">
    <property type="entry name" value="ung"/>
    <property type="match status" value="1"/>
</dbReference>
<dbReference type="NCBIfam" id="NF003591">
    <property type="entry name" value="PRK05254.1-4"/>
    <property type="match status" value="1"/>
</dbReference>
<name>A0ABS7T0T5_9FIRM</name>
<evidence type="ECO:0000256" key="11">
    <source>
        <dbReference type="RuleBase" id="RU003780"/>
    </source>
</evidence>
<dbReference type="NCBIfam" id="NF003589">
    <property type="entry name" value="PRK05254.1-2"/>
    <property type="match status" value="1"/>
</dbReference>
<dbReference type="InterPro" id="IPR036895">
    <property type="entry name" value="Uracil-DNA_glycosylase-like_sf"/>
</dbReference>
<dbReference type="GO" id="GO:0004844">
    <property type="term" value="F:uracil DNA N-glycosylase activity"/>
    <property type="evidence" value="ECO:0007669"/>
    <property type="project" value="UniProtKB-EC"/>
</dbReference>
<feature type="active site" description="Proton acceptor" evidence="9 10">
    <location>
        <position position="63"/>
    </location>
</feature>
<dbReference type="CDD" id="cd10027">
    <property type="entry name" value="UDG-F1-like"/>
    <property type="match status" value="1"/>
</dbReference>
<evidence type="ECO:0000256" key="4">
    <source>
        <dbReference type="ARBA" id="ARBA00012030"/>
    </source>
</evidence>
<dbReference type="HAMAP" id="MF_00148">
    <property type="entry name" value="UDG"/>
    <property type="match status" value="1"/>
</dbReference>
<evidence type="ECO:0000256" key="5">
    <source>
        <dbReference type="ARBA" id="ARBA00018429"/>
    </source>
</evidence>
<evidence type="ECO:0000259" key="12">
    <source>
        <dbReference type="SMART" id="SM00986"/>
    </source>
</evidence>
<reference evidence="13 14" key="1">
    <citation type="submission" date="2021-08" db="EMBL/GenBank/DDBJ databases">
        <title>FDA dAtabase for Regulatory Grade micrObial Sequences (FDA-ARGOS): Supporting development and validation of Infectious Disease Dx tests.</title>
        <authorList>
            <person name="Sproer C."/>
            <person name="Gronow S."/>
            <person name="Severitt S."/>
            <person name="Schroder I."/>
            <person name="Tallon L."/>
            <person name="Sadzewicz L."/>
            <person name="Zhao X."/>
            <person name="Boylan J."/>
            <person name="Ott S."/>
            <person name="Bowen H."/>
            <person name="Vavikolanu K."/>
            <person name="Hazen T."/>
            <person name="Aluvathingal J."/>
            <person name="Nadendla S."/>
            <person name="Lowell S."/>
            <person name="Myers T."/>
            <person name="Yan Y."/>
            <person name="Sichtig H."/>
        </authorList>
    </citation>
    <scope>NUCLEOTIDE SEQUENCE [LARGE SCALE GENOMIC DNA]</scope>
    <source>
        <strain evidence="13 14">FDAARGOS_1460</strain>
    </source>
</reference>
<evidence type="ECO:0000256" key="1">
    <source>
        <dbReference type="ARBA" id="ARBA00001400"/>
    </source>
</evidence>
<feature type="domain" description="Uracil-DNA glycosylase-like" evidence="12">
    <location>
        <begin position="48"/>
        <end position="208"/>
    </location>
</feature>
<dbReference type="SMART" id="SM00986">
    <property type="entry name" value="UDG"/>
    <property type="match status" value="1"/>
</dbReference>
<dbReference type="NCBIfam" id="NF003588">
    <property type="entry name" value="PRK05254.1-1"/>
    <property type="match status" value="1"/>
</dbReference>
<accession>A0ABS7T0T5</accession>
<keyword evidence="9" id="KW-0963">Cytoplasm</keyword>
<dbReference type="NCBIfam" id="NF003592">
    <property type="entry name" value="PRK05254.1-5"/>
    <property type="match status" value="1"/>
</dbReference>
<dbReference type="InterPro" id="IPR002043">
    <property type="entry name" value="UDG_fam1"/>
</dbReference>
<dbReference type="Gene3D" id="3.40.470.10">
    <property type="entry name" value="Uracil-DNA glycosylase-like domain"/>
    <property type="match status" value="1"/>
</dbReference>
<keyword evidence="7 9" id="KW-0378">Hydrolase</keyword>
<evidence type="ECO:0000256" key="2">
    <source>
        <dbReference type="ARBA" id="ARBA00002631"/>
    </source>
</evidence>
<dbReference type="SUPFAM" id="SSF52141">
    <property type="entry name" value="Uracil-DNA glycosylase-like"/>
    <property type="match status" value="1"/>
</dbReference>
<evidence type="ECO:0000256" key="10">
    <source>
        <dbReference type="PROSITE-ProRule" id="PRU10072"/>
    </source>
</evidence>
<keyword evidence="14" id="KW-1185">Reference proteome</keyword>
<comment type="subcellular location">
    <subcellularLocation>
        <location evidence="9">Cytoplasm</location>
    </subcellularLocation>
</comment>
<dbReference type="InterPro" id="IPR005122">
    <property type="entry name" value="Uracil-DNA_glycosylase-like"/>
</dbReference>
<comment type="caution">
    <text evidence="13">The sequence shown here is derived from an EMBL/GenBank/DDBJ whole genome shotgun (WGS) entry which is preliminary data.</text>
</comment>
<dbReference type="PANTHER" id="PTHR11264:SF0">
    <property type="entry name" value="URACIL-DNA GLYCOSYLASE"/>
    <property type="match status" value="1"/>
</dbReference>
<evidence type="ECO:0000313" key="14">
    <source>
        <dbReference type="Proteomes" id="UP000734271"/>
    </source>
</evidence>
<evidence type="ECO:0000256" key="3">
    <source>
        <dbReference type="ARBA" id="ARBA00008184"/>
    </source>
</evidence>
<keyword evidence="13" id="KW-0326">Glycosidase</keyword>